<protein>
    <submittedName>
        <fullName evidence="2">Uncharacterized protein</fullName>
    </submittedName>
</protein>
<dbReference type="WBParaSite" id="PgE246_g001_t01">
    <property type="protein sequence ID" value="PgE246_g001_t01"/>
    <property type="gene ID" value="PgE246_g001"/>
</dbReference>
<proteinExistence type="predicted"/>
<dbReference type="Proteomes" id="UP000887569">
    <property type="component" value="Unplaced"/>
</dbReference>
<keyword evidence="1" id="KW-1185">Reference proteome</keyword>
<reference evidence="2" key="1">
    <citation type="submission" date="2022-11" db="UniProtKB">
        <authorList>
            <consortium name="WormBaseParasite"/>
        </authorList>
    </citation>
    <scope>IDENTIFICATION</scope>
</reference>
<accession>A0A915A318</accession>
<organism evidence="1 2">
    <name type="scientific">Parascaris univalens</name>
    <name type="common">Nematode worm</name>
    <dbReference type="NCBI Taxonomy" id="6257"/>
    <lineage>
        <taxon>Eukaryota</taxon>
        <taxon>Metazoa</taxon>
        <taxon>Ecdysozoa</taxon>
        <taxon>Nematoda</taxon>
        <taxon>Chromadorea</taxon>
        <taxon>Rhabditida</taxon>
        <taxon>Spirurina</taxon>
        <taxon>Ascaridomorpha</taxon>
        <taxon>Ascaridoidea</taxon>
        <taxon>Ascarididae</taxon>
        <taxon>Parascaris</taxon>
    </lineage>
</organism>
<sequence>DSGHLKGVADGVNDESEQGMRHVCGQLHRNTSGEDPFGNELTYSERTFCVSLEF</sequence>
<name>A0A915A318_PARUN</name>
<evidence type="ECO:0000313" key="1">
    <source>
        <dbReference type="Proteomes" id="UP000887569"/>
    </source>
</evidence>
<dbReference type="AlphaFoldDB" id="A0A915A318"/>
<evidence type="ECO:0000313" key="2">
    <source>
        <dbReference type="WBParaSite" id="PgE246_g001_t01"/>
    </source>
</evidence>